<dbReference type="AlphaFoldDB" id="A0A0B7AL93"/>
<dbReference type="EMBL" id="HACG01034949">
    <property type="protein sequence ID" value="CEK81814.1"/>
    <property type="molecule type" value="Transcribed_RNA"/>
</dbReference>
<sequence length="60" mass="6815">MDPASVLYKEKCLEVKDSRHDVVITHRVPTANEKYGSNTVVSNIPHGIKKGSFTFLRRMI</sequence>
<gene>
    <name evidence="1" type="primary">ORF128103</name>
</gene>
<proteinExistence type="predicted"/>
<accession>A0A0B7AL93</accession>
<reference evidence="1" key="1">
    <citation type="submission" date="2014-12" db="EMBL/GenBank/DDBJ databases">
        <title>Insight into the proteome of Arion vulgaris.</title>
        <authorList>
            <person name="Aradska J."/>
            <person name="Bulat T."/>
            <person name="Smidak R."/>
            <person name="Sarate P."/>
            <person name="Gangsoo J."/>
            <person name="Sialana F."/>
            <person name="Bilban M."/>
            <person name="Lubec G."/>
        </authorList>
    </citation>
    <scope>NUCLEOTIDE SEQUENCE</scope>
    <source>
        <tissue evidence="1">Skin</tissue>
    </source>
</reference>
<organism evidence="1">
    <name type="scientific">Arion vulgaris</name>
    <dbReference type="NCBI Taxonomy" id="1028688"/>
    <lineage>
        <taxon>Eukaryota</taxon>
        <taxon>Metazoa</taxon>
        <taxon>Spiralia</taxon>
        <taxon>Lophotrochozoa</taxon>
        <taxon>Mollusca</taxon>
        <taxon>Gastropoda</taxon>
        <taxon>Heterobranchia</taxon>
        <taxon>Euthyneura</taxon>
        <taxon>Panpulmonata</taxon>
        <taxon>Eupulmonata</taxon>
        <taxon>Stylommatophora</taxon>
        <taxon>Helicina</taxon>
        <taxon>Arionoidea</taxon>
        <taxon>Arionidae</taxon>
        <taxon>Arion</taxon>
    </lineage>
</organism>
<name>A0A0B7AL93_9EUPU</name>
<evidence type="ECO:0000313" key="1">
    <source>
        <dbReference type="EMBL" id="CEK81814.1"/>
    </source>
</evidence>
<protein>
    <submittedName>
        <fullName evidence="1">Uncharacterized protein</fullName>
    </submittedName>
</protein>